<dbReference type="EMBL" id="VSSQ01051418">
    <property type="protein sequence ID" value="MPN05516.1"/>
    <property type="molecule type" value="Genomic_DNA"/>
</dbReference>
<name>A0A645EVR4_9ZZZZ</name>
<sequence length="282" mass="32580">MGLQNRGQRPERVVAGHMPEAVVDLFEIVDIHDREHDGRGARSGLRQTLQVEFSLPPVVEAGKHVRGDLCILNVDKYNQQRYDREYPSDGYAVKPDLYQAAEEGRQRKEQERSCEAAEHGLGFAVAFGSFYPAGREQNADKSNHQQQIGEYEREREQRAARIAVVLADIEQQPIANAQNRQHKVNRHRNEIQRQPPYDLLSGYVELDIAVAQVQQRHQRRQRVIERRGRQIKYPRAGERLPVGDKRCAIQNQHDDVSDQHPQKQRLVRHSEALFLCIHSQDN</sequence>
<evidence type="ECO:0000313" key="1">
    <source>
        <dbReference type="EMBL" id="MPN05516.1"/>
    </source>
</evidence>
<dbReference type="AlphaFoldDB" id="A0A645EVR4"/>
<organism evidence="1">
    <name type="scientific">bioreactor metagenome</name>
    <dbReference type="NCBI Taxonomy" id="1076179"/>
    <lineage>
        <taxon>unclassified sequences</taxon>
        <taxon>metagenomes</taxon>
        <taxon>ecological metagenomes</taxon>
    </lineage>
</organism>
<gene>
    <name evidence="1" type="ORF">SDC9_152767</name>
</gene>
<reference evidence="1" key="1">
    <citation type="submission" date="2019-08" db="EMBL/GenBank/DDBJ databases">
        <authorList>
            <person name="Kucharzyk K."/>
            <person name="Murdoch R.W."/>
            <person name="Higgins S."/>
            <person name="Loffler F."/>
        </authorList>
    </citation>
    <scope>NUCLEOTIDE SEQUENCE</scope>
</reference>
<comment type="caution">
    <text evidence="1">The sequence shown here is derived from an EMBL/GenBank/DDBJ whole genome shotgun (WGS) entry which is preliminary data.</text>
</comment>
<proteinExistence type="predicted"/>
<accession>A0A645EVR4</accession>
<protein>
    <submittedName>
        <fullName evidence="1">Uncharacterized protein</fullName>
    </submittedName>
</protein>